<reference evidence="7 8" key="1">
    <citation type="journal article" date="2016" name="Front. Microbiol.">
        <title>Comprehensive Phylogenetic Analysis of Bovine Non-aureus Staphylococci Species Based on Whole-Genome Sequencing.</title>
        <authorList>
            <person name="Naushad S."/>
            <person name="Barkema H.W."/>
            <person name="Luby C."/>
            <person name="Condas L.A."/>
            <person name="Nobrega D.B."/>
            <person name="Carson D.A."/>
            <person name="De Buck J."/>
        </authorList>
    </citation>
    <scope>NUCLEOTIDE SEQUENCE [LARGE SCALE GENOMIC DNA]</scope>
    <source>
        <strain evidence="7 8">SNUC 505</strain>
    </source>
</reference>
<feature type="domain" description="M23ase beta-sheet core" evidence="6">
    <location>
        <begin position="162"/>
        <end position="254"/>
    </location>
</feature>
<organism evidence="7 8">
    <name type="scientific">Staphylococcus chromogenes</name>
    <name type="common">Staphylococcus hyicus subsp. chromogenes</name>
    <dbReference type="NCBI Taxonomy" id="46126"/>
    <lineage>
        <taxon>Bacteria</taxon>
        <taxon>Bacillati</taxon>
        <taxon>Bacillota</taxon>
        <taxon>Bacilli</taxon>
        <taxon>Bacillales</taxon>
        <taxon>Staphylococcaceae</taxon>
        <taxon>Staphylococcus</taxon>
    </lineage>
</organism>
<dbReference type="InterPro" id="IPR016047">
    <property type="entry name" value="M23ase_b-sheet_dom"/>
</dbReference>
<dbReference type="EC" id="3.4.24.75" evidence="4"/>
<dbReference type="Pfam" id="PF01551">
    <property type="entry name" value="Peptidase_M23"/>
    <property type="match status" value="1"/>
</dbReference>
<dbReference type="PANTHER" id="PTHR21666:SF270">
    <property type="entry name" value="MUREIN HYDROLASE ACTIVATOR ENVC"/>
    <property type="match status" value="1"/>
</dbReference>
<dbReference type="InterPro" id="IPR050570">
    <property type="entry name" value="Cell_wall_metabolism_enzyme"/>
</dbReference>
<evidence type="ECO:0000259" key="6">
    <source>
        <dbReference type="Pfam" id="PF01551"/>
    </source>
</evidence>
<keyword evidence="5" id="KW-0378">Hydrolase</keyword>
<comment type="cofactor">
    <cofactor evidence="2">
        <name>Zn(2+)</name>
        <dbReference type="ChEBI" id="CHEBI:29105"/>
    </cofactor>
</comment>
<evidence type="ECO:0000256" key="4">
    <source>
        <dbReference type="ARBA" id="ARBA00012322"/>
    </source>
</evidence>
<evidence type="ECO:0000256" key="2">
    <source>
        <dbReference type="ARBA" id="ARBA00001947"/>
    </source>
</evidence>
<protein>
    <recommendedName>
        <fullName evidence="4">lysostaphin</fullName>
        <ecNumber evidence="4">3.4.24.75</ecNumber>
    </recommendedName>
</protein>
<sequence>MFIADITQYINSNRPRQINRLFSKELKLHVSYRQFKHIFKTYAQASAQSEIYLDYRKKGSGEVIWYNLERTFGITMTIHQSKVIGIYILPIDAINHNEFKTKNKYIMPVKYKFEVYWGGDNTLLNYHFPYENQRYAYDLTIFKNGETHRLPPQTLEDFYCFGSTIVAPLQGKVITVVNNLEDQPVGELDEKHFLGNHAIIQHNHCEFSLLAHLKNESILVQPGDFVHKGQMIAQCGNTGNSTEPHLHFQVMNHEDILHAKALKIDFFDGKNYEKGDCISGLEQMK</sequence>
<dbReference type="AlphaFoldDB" id="A0AAE5W6V8"/>
<dbReference type="GO" id="GO:0006508">
    <property type="term" value="P:proteolysis"/>
    <property type="evidence" value="ECO:0007669"/>
    <property type="project" value="UniProtKB-KW"/>
</dbReference>
<dbReference type="RefSeq" id="WP_107360851.1">
    <property type="nucleotide sequence ID" value="NZ_JAHSUP010000007.1"/>
</dbReference>
<dbReference type="PANTHER" id="PTHR21666">
    <property type="entry name" value="PEPTIDASE-RELATED"/>
    <property type="match status" value="1"/>
</dbReference>
<keyword evidence="5" id="KW-0645">Protease</keyword>
<comment type="catalytic activity">
    <reaction evidence="1">
        <text>Hydrolysis of the -Gly-|-Gly- bond in the pentaglycine inter-peptide link joining staphylococcal cell wall peptidoglycans.</text>
        <dbReference type="EC" id="3.4.24.75"/>
    </reaction>
</comment>
<dbReference type="Gene3D" id="2.70.70.10">
    <property type="entry name" value="Glucose Permease (Domain IIA)"/>
    <property type="match status" value="1"/>
</dbReference>
<name>A0AAE5W6V8_STACR</name>
<keyword evidence="5" id="KW-0482">Metalloprotease</keyword>
<comment type="similarity">
    <text evidence="3">Belongs to the peptidase M23B family.</text>
</comment>
<dbReference type="GO" id="GO:0004222">
    <property type="term" value="F:metalloendopeptidase activity"/>
    <property type="evidence" value="ECO:0007669"/>
    <property type="project" value="TreeGrafter"/>
</dbReference>
<dbReference type="SUPFAM" id="SSF51261">
    <property type="entry name" value="Duplicated hybrid motif"/>
    <property type="match status" value="1"/>
</dbReference>
<dbReference type="InterPro" id="IPR011055">
    <property type="entry name" value="Dup_hybrid_motif"/>
</dbReference>
<evidence type="ECO:0000256" key="3">
    <source>
        <dbReference type="ARBA" id="ARBA00006646"/>
    </source>
</evidence>
<dbReference type="Proteomes" id="UP000242704">
    <property type="component" value="Unassembled WGS sequence"/>
</dbReference>
<evidence type="ECO:0000313" key="8">
    <source>
        <dbReference type="Proteomes" id="UP000242704"/>
    </source>
</evidence>
<gene>
    <name evidence="7" type="ORF">BU653_11150</name>
</gene>
<dbReference type="EMBL" id="PZBZ01000093">
    <property type="protein sequence ID" value="PTG11432.1"/>
    <property type="molecule type" value="Genomic_DNA"/>
</dbReference>
<comment type="caution">
    <text evidence="7">The sequence shown here is derived from an EMBL/GenBank/DDBJ whole genome shotgun (WGS) entry which is preliminary data.</text>
</comment>
<evidence type="ECO:0000256" key="1">
    <source>
        <dbReference type="ARBA" id="ARBA00001667"/>
    </source>
</evidence>
<proteinExistence type="inferred from homology"/>
<evidence type="ECO:0000313" key="7">
    <source>
        <dbReference type="EMBL" id="PTG11432.1"/>
    </source>
</evidence>
<accession>A0AAE5W6V8</accession>
<evidence type="ECO:0000256" key="5">
    <source>
        <dbReference type="ARBA" id="ARBA00023049"/>
    </source>
</evidence>
<dbReference type="CDD" id="cd12797">
    <property type="entry name" value="M23_peptidase"/>
    <property type="match status" value="1"/>
</dbReference>